<name>A0A7X6N3Y6_9LACO</name>
<dbReference type="EMBL" id="JAAXPN010000010">
    <property type="protein sequence ID" value="NKZ24832.1"/>
    <property type="molecule type" value="Genomic_DNA"/>
</dbReference>
<sequence length="86" mass="10233">MKRLSKKREPLTHLAYDGMLMDQVDEAKIDWNLAKASEQAMTESNYDGRLIQAQTALAKQKFFYYYREARRRQIKGRIQRSVFTID</sequence>
<keyword evidence="2" id="KW-1185">Reference proteome</keyword>
<evidence type="ECO:0000313" key="2">
    <source>
        <dbReference type="Proteomes" id="UP000549765"/>
    </source>
</evidence>
<dbReference type="RefSeq" id="WP_168722626.1">
    <property type="nucleotide sequence ID" value="NZ_JAAXPN010000010.1"/>
</dbReference>
<reference evidence="1 2" key="1">
    <citation type="submission" date="2020-04" db="EMBL/GenBank/DDBJ databases">
        <title>MicrobeNet Type strains.</title>
        <authorList>
            <person name="Nicholson A.C."/>
        </authorList>
    </citation>
    <scope>NUCLEOTIDE SEQUENCE [LARGE SCALE GENOMIC DNA]</scope>
    <source>
        <strain evidence="1 2">CCUG 61472</strain>
    </source>
</reference>
<dbReference type="Proteomes" id="UP000549765">
    <property type="component" value="Unassembled WGS sequence"/>
</dbReference>
<dbReference type="InterPro" id="IPR019644">
    <property type="entry name" value="DUF2508"/>
</dbReference>
<proteinExistence type="predicted"/>
<gene>
    <name evidence="1" type="ORF">HF964_08515</name>
</gene>
<dbReference type="AlphaFoldDB" id="A0A7X6N3Y6"/>
<accession>A0A7X6N3Y6</accession>
<organism evidence="1 2">
    <name type="scientific">Periweissella fabalis</name>
    <dbReference type="NCBI Taxonomy" id="1070421"/>
    <lineage>
        <taxon>Bacteria</taxon>
        <taxon>Bacillati</taxon>
        <taxon>Bacillota</taxon>
        <taxon>Bacilli</taxon>
        <taxon>Lactobacillales</taxon>
        <taxon>Lactobacillaceae</taxon>
        <taxon>Periweissella</taxon>
    </lineage>
</organism>
<comment type="caution">
    <text evidence="1">The sequence shown here is derived from an EMBL/GenBank/DDBJ whole genome shotgun (WGS) entry which is preliminary data.</text>
</comment>
<protein>
    <submittedName>
        <fullName evidence="1">YaaL family protein</fullName>
    </submittedName>
</protein>
<evidence type="ECO:0000313" key="1">
    <source>
        <dbReference type="EMBL" id="NKZ24832.1"/>
    </source>
</evidence>
<dbReference type="Pfam" id="PF10704">
    <property type="entry name" value="DUF2508"/>
    <property type="match status" value="1"/>
</dbReference>